<dbReference type="AlphaFoldDB" id="A0A834I7U5"/>
<evidence type="ECO:0000256" key="1">
    <source>
        <dbReference type="ARBA" id="ARBA00022460"/>
    </source>
</evidence>
<reference evidence="4" key="1">
    <citation type="submission" date="2020-08" db="EMBL/GenBank/DDBJ databases">
        <title>Genome sequencing and assembly of the red palm weevil Rhynchophorus ferrugineus.</title>
        <authorList>
            <person name="Dias G.B."/>
            <person name="Bergman C.M."/>
            <person name="Manee M."/>
        </authorList>
    </citation>
    <scope>NUCLEOTIDE SEQUENCE</scope>
    <source>
        <strain evidence="4">AA-2017</strain>
        <tissue evidence="4">Whole larva</tissue>
    </source>
</reference>
<dbReference type="Pfam" id="PF00379">
    <property type="entry name" value="Chitin_bind_4"/>
    <property type="match status" value="1"/>
</dbReference>
<keyword evidence="3" id="KW-0812">Transmembrane</keyword>
<keyword evidence="3" id="KW-1133">Transmembrane helix</keyword>
<evidence type="ECO:0000256" key="2">
    <source>
        <dbReference type="PROSITE-ProRule" id="PRU00497"/>
    </source>
</evidence>
<dbReference type="InterPro" id="IPR050468">
    <property type="entry name" value="Cuticle_Struct_Prot"/>
</dbReference>
<evidence type="ECO:0000313" key="4">
    <source>
        <dbReference type="EMBL" id="KAF7274222.1"/>
    </source>
</evidence>
<dbReference type="PRINTS" id="PR00947">
    <property type="entry name" value="CUTICLE"/>
</dbReference>
<gene>
    <name evidence="4" type="ORF">GWI33_013104</name>
</gene>
<name>A0A834I7U5_RHYFE</name>
<dbReference type="GO" id="GO:0062129">
    <property type="term" value="C:chitin-based extracellular matrix"/>
    <property type="evidence" value="ECO:0007669"/>
    <property type="project" value="TreeGrafter"/>
</dbReference>
<keyword evidence="3" id="KW-0472">Membrane</keyword>
<proteinExistence type="predicted"/>
<accession>A0A834I7U5</accession>
<dbReference type="InterPro" id="IPR000618">
    <property type="entry name" value="Insect_cuticle"/>
</dbReference>
<dbReference type="PROSITE" id="PS00233">
    <property type="entry name" value="CHIT_BIND_RR_1"/>
    <property type="match status" value="1"/>
</dbReference>
<keyword evidence="1 2" id="KW-0193">Cuticle</keyword>
<dbReference type="EMBL" id="JAACXV010013002">
    <property type="protein sequence ID" value="KAF7274222.1"/>
    <property type="molecule type" value="Genomic_DNA"/>
</dbReference>
<evidence type="ECO:0000256" key="3">
    <source>
        <dbReference type="SAM" id="Phobius"/>
    </source>
</evidence>
<dbReference type="InterPro" id="IPR031311">
    <property type="entry name" value="CHIT_BIND_RR_consensus"/>
</dbReference>
<dbReference type="GO" id="GO:0008010">
    <property type="term" value="F:structural constituent of chitin-based larval cuticle"/>
    <property type="evidence" value="ECO:0007669"/>
    <property type="project" value="TreeGrafter"/>
</dbReference>
<comment type="caution">
    <text evidence="4">The sequence shown here is derived from an EMBL/GenBank/DDBJ whole genome shotgun (WGS) entry which is preliminary data.</text>
</comment>
<dbReference type="PROSITE" id="PS51155">
    <property type="entry name" value="CHIT_BIND_RR_2"/>
    <property type="match status" value="1"/>
</dbReference>
<dbReference type="Proteomes" id="UP000625711">
    <property type="component" value="Unassembled WGS sequence"/>
</dbReference>
<organism evidence="4 5">
    <name type="scientific">Rhynchophorus ferrugineus</name>
    <name type="common">Red palm weevil</name>
    <name type="synonym">Curculio ferrugineus</name>
    <dbReference type="NCBI Taxonomy" id="354439"/>
    <lineage>
        <taxon>Eukaryota</taxon>
        <taxon>Metazoa</taxon>
        <taxon>Ecdysozoa</taxon>
        <taxon>Arthropoda</taxon>
        <taxon>Hexapoda</taxon>
        <taxon>Insecta</taxon>
        <taxon>Pterygota</taxon>
        <taxon>Neoptera</taxon>
        <taxon>Endopterygota</taxon>
        <taxon>Coleoptera</taxon>
        <taxon>Polyphaga</taxon>
        <taxon>Cucujiformia</taxon>
        <taxon>Curculionidae</taxon>
        <taxon>Dryophthorinae</taxon>
        <taxon>Rhynchophorus</taxon>
    </lineage>
</organism>
<dbReference type="PANTHER" id="PTHR10380:SF173">
    <property type="entry name" value="CUTICULAR PROTEIN 47EF, ISOFORM C-RELATED"/>
    <property type="match status" value="1"/>
</dbReference>
<sequence length="208" mass="21577">MRKRMIEFRRWDEPRWTRCGGGVTIRRRPLMIILSVILGLAMGDVAYLPPRGGGGGGGGGGAGGFPGSGGFPGGGAFPGGYSGGANIPILRYVNNNNGDGTYNWAYETGNGINAEESGDARGDGTKARGSFSYTAPDGQRISLQYTADENGFVPAGSHLPTPPPIPEAILRSIEYNRAHPNEDGQYRPGADDGGFGGGAGGGFGGYRY</sequence>
<protein>
    <recommendedName>
        <fullName evidence="6">Pupal cuticle protein 20-like</fullName>
    </recommendedName>
</protein>
<keyword evidence="5" id="KW-1185">Reference proteome</keyword>
<dbReference type="OrthoDB" id="6365759at2759"/>
<dbReference type="PANTHER" id="PTHR10380">
    <property type="entry name" value="CUTICLE PROTEIN"/>
    <property type="match status" value="1"/>
</dbReference>
<evidence type="ECO:0008006" key="6">
    <source>
        <dbReference type="Google" id="ProtNLM"/>
    </source>
</evidence>
<evidence type="ECO:0000313" key="5">
    <source>
        <dbReference type="Proteomes" id="UP000625711"/>
    </source>
</evidence>
<feature type="transmembrane region" description="Helical" evidence="3">
    <location>
        <begin position="30"/>
        <end position="48"/>
    </location>
</feature>